<comment type="caution">
    <text evidence="6">The sequence shown here is derived from an EMBL/GenBank/DDBJ whole genome shotgun (WGS) entry which is preliminary data.</text>
</comment>
<dbReference type="InterPro" id="IPR022687">
    <property type="entry name" value="HTH_DTXR"/>
</dbReference>
<keyword evidence="2" id="KW-0805">Transcription regulation</keyword>
<dbReference type="SMART" id="SM00529">
    <property type="entry name" value="HTH_DTXR"/>
    <property type="match status" value="1"/>
</dbReference>
<dbReference type="SUPFAM" id="SSF47979">
    <property type="entry name" value="Iron-dependent repressor protein, dimerization domain"/>
    <property type="match status" value="1"/>
</dbReference>
<evidence type="ECO:0000313" key="6">
    <source>
        <dbReference type="EMBL" id="OGC34634.1"/>
    </source>
</evidence>
<evidence type="ECO:0000256" key="3">
    <source>
        <dbReference type="ARBA" id="ARBA00023125"/>
    </source>
</evidence>
<keyword evidence="3" id="KW-0238">DNA-binding</keyword>
<organism evidence="6 7">
    <name type="scientific">candidate division WOR-1 bacterium RIFOXYC2_FULL_41_25</name>
    <dbReference type="NCBI Taxonomy" id="1802586"/>
    <lineage>
        <taxon>Bacteria</taxon>
        <taxon>Bacillati</taxon>
        <taxon>Saganbacteria</taxon>
    </lineage>
</organism>
<dbReference type="GO" id="GO:0046914">
    <property type="term" value="F:transition metal ion binding"/>
    <property type="evidence" value="ECO:0007669"/>
    <property type="project" value="InterPro"/>
</dbReference>
<dbReference type="InterPro" id="IPR001367">
    <property type="entry name" value="Fe_dep_repressor"/>
</dbReference>
<sequence length="126" mass="14445">MTNKPTSQQENYLEVISLLEKKHGHAHIKEIAKQRGIRMPSVSEALSKLKDLKFVTYEPYGTVTLTRRGRTIANKVLQRHLVLAEFLHRILGVSKKIAEDDACKIEHLINAETFTKLVTFVDSYKK</sequence>
<dbReference type="PROSITE" id="PS50944">
    <property type="entry name" value="HTH_DTXR"/>
    <property type="match status" value="1"/>
</dbReference>
<dbReference type="Pfam" id="PF02742">
    <property type="entry name" value="Fe_dep_repr_C"/>
    <property type="match status" value="1"/>
</dbReference>
<dbReference type="Proteomes" id="UP000177309">
    <property type="component" value="Unassembled WGS sequence"/>
</dbReference>
<protein>
    <recommendedName>
        <fullName evidence="5">HTH dtxR-type domain-containing protein</fullName>
    </recommendedName>
</protein>
<reference evidence="6 7" key="1">
    <citation type="journal article" date="2016" name="Nat. Commun.">
        <title>Thousands of microbial genomes shed light on interconnected biogeochemical processes in an aquifer system.</title>
        <authorList>
            <person name="Anantharaman K."/>
            <person name="Brown C.T."/>
            <person name="Hug L.A."/>
            <person name="Sharon I."/>
            <person name="Castelle C.J."/>
            <person name="Probst A.J."/>
            <person name="Thomas B.C."/>
            <person name="Singh A."/>
            <person name="Wilkins M.J."/>
            <person name="Karaoz U."/>
            <person name="Brodie E.L."/>
            <person name="Williams K.H."/>
            <person name="Hubbard S.S."/>
            <person name="Banfield J.F."/>
        </authorList>
    </citation>
    <scope>NUCLEOTIDE SEQUENCE [LARGE SCALE GENOMIC DNA]</scope>
</reference>
<name>A0A1F4TPI7_UNCSA</name>
<keyword evidence="4" id="KW-0804">Transcription</keyword>
<dbReference type="SUPFAM" id="SSF46785">
    <property type="entry name" value="Winged helix' DNA-binding domain"/>
    <property type="match status" value="1"/>
</dbReference>
<accession>A0A1F4TPI7</accession>
<dbReference type="Gene3D" id="1.10.10.10">
    <property type="entry name" value="Winged helix-like DNA-binding domain superfamily/Winged helix DNA-binding domain"/>
    <property type="match status" value="1"/>
</dbReference>
<comment type="similarity">
    <text evidence="1">Belongs to the DtxR/MntR family.</text>
</comment>
<evidence type="ECO:0000256" key="1">
    <source>
        <dbReference type="ARBA" id="ARBA00007871"/>
    </source>
</evidence>
<proteinExistence type="inferred from homology"/>
<feature type="domain" description="HTH dtxR-type" evidence="5">
    <location>
        <begin position="1"/>
        <end position="66"/>
    </location>
</feature>
<gene>
    <name evidence="6" type="ORF">A2462_04820</name>
</gene>
<dbReference type="PANTHER" id="PTHR33238:SF7">
    <property type="entry name" value="IRON-DEPENDENT TRANSCRIPTIONAL REGULATOR"/>
    <property type="match status" value="1"/>
</dbReference>
<dbReference type="GO" id="GO:0003700">
    <property type="term" value="F:DNA-binding transcription factor activity"/>
    <property type="evidence" value="ECO:0007669"/>
    <property type="project" value="InterPro"/>
</dbReference>
<evidence type="ECO:0000313" key="7">
    <source>
        <dbReference type="Proteomes" id="UP000177309"/>
    </source>
</evidence>
<dbReference type="Pfam" id="PF01325">
    <property type="entry name" value="Fe_dep_repress"/>
    <property type="match status" value="1"/>
</dbReference>
<dbReference type="Gene3D" id="1.10.60.10">
    <property type="entry name" value="Iron dependent repressor, metal binding and dimerisation domain"/>
    <property type="match status" value="1"/>
</dbReference>
<dbReference type="InterPro" id="IPR036421">
    <property type="entry name" value="Fe_dep_repressor_sf"/>
</dbReference>
<dbReference type="InterPro" id="IPR022689">
    <property type="entry name" value="Iron_dep_repressor"/>
</dbReference>
<evidence type="ECO:0000256" key="4">
    <source>
        <dbReference type="ARBA" id="ARBA00023163"/>
    </source>
</evidence>
<evidence type="ECO:0000259" key="5">
    <source>
        <dbReference type="PROSITE" id="PS50944"/>
    </source>
</evidence>
<dbReference type="InterPro" id="IPR036390">
    <property type="entry name" value="WH_DNA-bd_sf"/>
</dbReference>
<dbReference type="GO" id="GO:0003677">
    <property type="term" value="F:DNA binding"/>
    <property type="evidence" value="ECO:0007669"/>
    <property type="project" value="UniProtKB-KW"/>
</dbReference>
<dbReference type="InterPro" id="IPR036388">
    <property type="entry name" value="WH-like_DNA-bd_sf"/>
</dbReference>
<dbReference type="AlphaFoldDB" id="A0A1F4TPI7"/>
<dbReference type="PANTHER" id="PTHR33238">
    <property type="entry name" value="IRON (METAL) DEPENDENT REPRESSOR, DTXR FAMILY"/>
    <property type="match status" value="1"/>
</dbReference>
<dbReference type="GO" id="GO:0046983">
    <property type="term" value="F:protein dimerization activity"/>
    <property type="evidence" value="ECO:0007669"/>
    <property type="project" value="InterPro"/>
</dbReference>
<evidence type="ECO:0000256" key="2">
    <source>
        <dbReference type="ARBA" id="ARBA00023015"/>
    </source>
</evidence>
<dbReference type="InterPro" id="IPR050536">
    <property type="entry name" value="DtxR_MntR_Metal-Reg"/>
</dbReference>
<dbReference type="EMBL" id="MEUI01000014">
    <property type="protein sequence ID" value="OGC34634.1"/>
    <property type="molecule type" value="Genomic_DNA"/>
</dbReference>